<evidence type="ECO:0000256" key="1">
    <source>
        <dbReference type="ARBA" id="ARBA00009913"/>
    </source>
</evidence>
<keyword evidence="7" id="KW-0614">Plasmid</keyword>
<evidence type="ECO:0000256" key="3">
    <source>
        <dbReference type="ARBA" id="ARBA00023125"/>
    </source>
</evidence>
<dbReference type="GO" id="GO:0000150">
    <property type="term" value="F:DNA strand exchange activity"/>
    <property type="evidence" value="ECO:0007669"/>
    <property type="project" value="InterPro"/>
</dbReference>
<dbReference type="GO" id="GO:0003677">
    <property type="term" value="F:DNA binding"/>
    <property type="evidence" value="ECO:0007669"/>
    <property type="project" value="UniProtKB-KW"/>
</dbReference>
<keyword evidence="3" id="KW-0238">DNA-binding</keyword>
<organism evidence="7">
    <name type="scientific">Escherichia coli ACN001</name>
    <dbReference type="NCBI Taxonomy" id="1311757"/>
    <lineage>
        <taxon>Bacteria</taxon>
        <taxon>Pseudomonadati</taxon>
        <taxon>Pseudomonadota</taxon>
        <taxon>Gammaproteobacteria</taxon>
        <taxon>Enterobacterales</taxon>
        <taxon>Enterobacteriaceae</taxon>
        <taxon>Escherichia</taxon>
    </lineage>
</organism>
<dbReference type="EMBL" id="KC853434">
    <property type="protein sequence ID" value="AHF23092.1"/>
    <property type="molecule type" value="Genomic_DNA"/>
</dbReference>
<comment type="similarity">
    <text evidence="1">Belongs to the site-specific recombinase resolvase family.</text>
</comment>
<keyword evidence="4" id="KW-0233">DNA recombination</keyword>
<reference evidence="7" key="1">
    <citation type="journal article" date="2014" name="J Glob Antimicrob Resist">
        <title>Plasmid-mediated multidrug resistance and virulence in an avian pathogenic Escherichia coli strain isolated in China.</title>
        <authorList>
            <person name="Wang X."/>
            <person name="Hao H."/>
            <person name="Xu Z."/>
            <person name="Zheng H."/>
            <person name="Liu C."/>
            <person name="Wei L."/>
            <person name="Zhang R."/>
            <person name="Bi D."/>
            <person name="Chen H."/>
            <person name="Tan C."/>
        </authorList>
    </citation>
    <scope>NUCLEOTIDE SEQUENCE</scope>
    <source>
        <strain evidence="7">ACN001</strain>
        <plasmid evidence="7">pACN001-A</plasmid>
    </source>
</reference>
<dbReference type="InterPro" id="IPR006118">
    <property type="entry name" value="Recombinase_CS"/>
</dbReference>
<evidence type="ECO:0000256" key="5">
    <source>
        <dbReference type="PIRSR" id="PIRSR606118-50"/>
    </source>
</evidence>
<dbReference type="PANTHER" id="PTHR30461:SF2">
    <property type="entry name" value="SERINE RECOMBINASE PINE-RELATED"/>
    <property type="match status" value="1"/>
</dbReference>
<dbReference type="Pfam" id="PF02796">
    <property type="entry name" value="HTH_7"/>
    <property type="match status" value="1"/>
</dbReference>
<evidence type="ECO:0000256" key="2">
    <source>
        <dbReference type="ARBA" id="ARBA00022908"/>
    </source>
</evidence>
<feature type="active site" description="O-(5'-phospho-DNA)-serine intermediate" evidence="5">
    <location>
        <position position="9"/>
    </location>
</feature>
<keyword evidence="2" id="KW-0229">DNA integration</keyword>
<accession>A0A140WY66</accession>
<dbReference type="GO" id="GO:0015074">
    <property type="term" value="P:DNA integration"/>
    <property type="evidence" value="ECO:0007669"/>
    <property type="project" value="UniProtKB-KW"/>
</dbReference>
<dbReference type="Pfam" id="PF00239">
    <property type="entry name" value="Resolvase"/>
    <property type="match status" value="1"/>
</dbReference>
<proteinExistence type="inferred from homology"/>
<dbReference type="AlphaFoldDB" id="A0A140WY66"/>
<dbReference type="InterPro" id="IPR006119">
    <property type="entry name" value="Resolv_N"/>
</dbReference>
<evidence type="ECO:0000313" key="7">
    <source>
        <dbReference type="EMBL" id="AHF23092.1"/>
    </source>
</evidence>
<evidence type="ECO:0000259" key="6">
    <source>
        <dbReference type="PROSITE" id="PS51736"/>
    </source>
</evidence>
<geneLocation type="plasmid" evidence="7">
    <name>pACN001-A</name>
</geneLocation>
<protein>
    <submittedName>
        <fullName evidence="7">Resolvase</fullName>
    </submittedName>
</protein>
<dbReference type="PROSITE" id="PS00398">
    <property type="entry name" value="RECOMBINASES_2"/>
    <property type="match status" value="1"/>
</dbReference>
<dbReference type="SMART" id="SM00857">
    <property type="entry name" value="Resolvase"/>
    <property type="match status" value="1"/>
</dbReference>
<name>A0A140WY66_ECOLX</name>
<dbReference type="InterPro" id="IPR050639">
    <property type="entry name" value="SSR_resolvase"/>
</dbReference>
<dbReference type="PANTHER" id="PTHR30461">
    <property type="entry name" value="DNA-INVERTASE FROM LAMBDOID PROPHAGE"/>
    <property type="match status" value="1"/>
</dbReference>
<sequence>MIIGYARKSTHLQDVTHQVDELTKAGCEQIYHEQISRGGTKRAKNGAPELENCLKALREGDTLVVWALDRLGGSLSQVITLLDDLKKRGITFIAIKDRIDTSAPVIGEIYTHLMAIFSNFERNRNIERTRSGLAAARARGRVGGRKPSLSEDDIKQMKILLADPEMTVGAVAKRFNGHCCK</sequence>
<dbReference type="SUPFAM" id="SSF53041">
    <property type="entry name" value="Resolvase-like"/>
    <property type="match status" value="1"/>
</dbReference>
<dbReference type="InterPro" id="IPR006120">
    <property type="entry name" value="Resolvase_HTH_dom"/>
</dbReference>
<feature type="domain" description="Resolvase/invertase-type recombinase catalytic" evidence="6">
    <location>
        <begin position="1"/>
        <end position="140"/>
    </location>
</feature>
<gene>
    <name evidence="7" type="ORF">J444_pA72</name>
</gene>
<dbReference type="Gene3D" id="3.40.50.1390">
    <property type="entry name" value="Resolvase, N-terminal catalytic domain"/>
    <property type="match status" value="1"/>
</dbReference>
<dbReference type="PROSITE" id="PS51736">
    <property type="entry name" value="RECOMBINASES_3"/>
    <property type="match status" value="1"/>
</dbReference>
<dbReference type="CDD" id="cd03768">
    <property type="entry name" value="SR_ResInv"/>
    <property type="match status" value="1"/>
</dbReference>
<dbReference type="InterPro" id="IPR036162">
    <property type="entry name" value="Resolvase-like_N_sf"/>
</dbReference>
<evidence type="ECO:0000256" key="4">
    <source>
        <dbReference type="ARBA" id="ARBA00023172"/>
    </source>
</evidence>
<dbReference type="RefSeq" id="WP_024129968.1">
    <property type="nucleotide sequence ID" value="NC_023323.1"/>
</dbReference>